<keyword evidence="3" id="KW-1185">Reference proteome</keyword>
<protein>
    <recommendedName>
        <fullName evidence="4">T. brucei spp.-specific protein</fullName>
    </recommendedName>
</protein>
<feature type="signal peptide" evidence="1">
    <location>
        <begin position="1"/>
        <end position="18"/>
    </location>
</feature>
<dbReference type="RefSeq" id="XP_827279.1">
    <property type="nucleotide sequence ID" value="XM_822186.1"/>
</dbReference>
<evidence type="ECO:0000313" key="3">
    <source>
        <dbReference type="Proteomes" id="UP000008524"/>
    </source>
</evidence>
<dbReference type="GeneID" id="3660668"/>
<dbReference type="InParanoid" id="Q38E21"/>
<evidence type="ECO:0000313" key="2">
    <source>
        <dbReference type="EMBL" id="EAN76949.1"/>
    </source>
</evidence>
<sequence length="96" mass="10570">MIMLVVSNLLRFSLVILGCFVGKYCGDCDFEDAAVVSDLIEAHVRCNIKFTCFSLPFLTRVSLLVASSSCPRRNSPPFPIAEGKCPWQKNTALPNS</sequence>
<proteinExistence type="predicted"/>
<dbReference type="AlphaFoldDB" id="Q38E21"/>
<evidence type="ECO:0000256" key="1">
    <source>
        <dbReference type="SAM" id="SignalP"/>
    </source>
</evidence>
<dbReference type="Proteomes" id="UP000008524">
    <property type="component" value="Chromosome 9"/>
</dbReference>
<dbReference type="PaxDb" id="5691-EAN76949"/>
<reference evidence="2 3" key="1">
    <citation type="journal article" date="2005" name="Science">
        <title>Comparative genomics of trypanosomatid parasitic protozoa.</title>
        <authorList>
            <person name="El-Sayed N.M."/>
            <person name="Myler P.J."/>
            <person name="Blandin G."/>
            <person name="Berriman M."/>
            <person name="Crabtree J."/>
            <person name="Aggarwal G."/>
            <person name="Caler E."/>
            <person name="Renauld H."/>
            <person name="Worthey E.A."/>
            <person name="Hertz-Fowler C."/>
            <person name="Ghedin E."/>
            <person name="Peacock C."/>
            <person name="Bartholomeu D.C."/>
            <person name="Haas B.J."/>
            <person name="Tran A.N."/>
            <person name="Wortman J.R."/>
            <person name="Alsmark U.C."/>
            <person name="Angiuoli S."/>
            <person name="Anupama A."/>
            <person name="Badger J."/>
            <person name="Bringaud F."/>
            <person name="Cadag E."/>
            <person name="Carlton J.M."/>
            <person name="Cerqueira G.C."/>
            <person name="Creasy T."/>
            <person name="Delcher A.L."/>
            <person name="Djikeng A."/>
            <person name="Embley T.M."/>
            <person name="Hauser C."/>
            <person name="Ivens A.C."/>
            <person name="Kummerfeld S.K."/>
            <person name="Pereira-Leal J.B."/>
            <person name="Nilsson D."/>
            <person name="Peterson J."/>
            <person name="Salzberg S.L."/>
            <person name="Shallom J."/>
            <person name="Silva J.C."/>
            <person name="Sundaram J."/>
            <person name="Westenberger S."/>
            <person name="White O."/>
            <person name="Melville S.E."/>
            <person name="Donelson J.E."/>
            <person name="Andersson B."/>
            <person name="Stuart K.D."/>
            <person name="Hall N."/>
        </authorList>
    </citation>
    <scope>NUCLEOTIDE SEQUENCE [LARGE SCALE GENOMIC DNA]</scope>
    <source>
        <strain evidence="2 3">927/4 GUTat10.1</strain>
    </source>
</reference>
<feature type="chain" id="PRO_5004221873" description="T. brucei spp.-specific protein" evidence="1">
    <location>
        <begin position="19"/>
        <end position="96"/>
    </location>
</feature>
<evidence type="ECO:0008006" key="4">
    <source>
        <dbReference type="Google" id="ProtNLM"/>
    </source>
</evidence>
<organism evidence="2 3">
    <name type="scientific">Trypanosoma brucei brucei (strain 927/4 GUTat10.1)</name>
    <dbReference type="NCBI Taxonomy" id="185431"/>
    <lineage>
        <taxon>Eukaryota</taxon>
        <taxon>Discoba</taxon>
        <taxon>Euglenozoa</taxon>
        <taxon>Kinetoplastea</taxon>
        <taxon>Metakinetoplastina</taxon>
        <taxon>Trypanosomatida</taxon>
        <taxon>Trypanosomatidae</taxon>
        <taxon>Trypanosoma</taxon>
    </lineage>
</organism>
<name>Q38E21_TRYB2</name>
<gene>
    <name evidence="2" type="ORF">Tb09.211.1340</name>
</gene>
<dbReference type="EMBL" id="CM000207">
    <property type="protein sequence ID" value="EAN76949.1"/>
    <property type="molecule type" value="Genomic_DNA"/>
</dbReference>
<reference evidence="2 3" key="2">
    <citation type="journal article" date="2005" name="Science">
        <title>The genome of the African trypanosome Trypanosoma brucei.</title>
        <authorList>
            <person name="Berriman M."/>
            <person name="Ghedin E."/>
            <person name="Hertz-Fowler C."/>
            <person name="Blandin G."/>
            <person name="Renauld H."/>
            <person name="Bartholomeu D.C."/>
            <person name="Lennard N.J."/>
            <person name="Caler E."/>
            <person name="Hamlin N.E."/>
            <person name="Haas B."/>
            <person name="Bohme U."/>
            <person name="Hannick L."/>
            <person name="Aslett M.A."/>
            <person name="Shallom J."/>
            <person name="Marcello L."/>
            <person name="Hou L."/>
            <person name="Wickstead B."/>
            <person name="Alsmark U.C."/>
            <person name="Arrowsmith C."/>
            <person name="Atkin R.J."/>
            <person name="Barron A.J."/>
            <person name="Bringaud F."/>
            <person name="Brooks K."/>
            <person name="Carrington M."/>
            <person name="Cherevach I."/>
            <person name="Chillingworth T.J."/>
            <person name="Churcher C."/>
            <person name="Clark L.N."/>
            <person name="Corton C.H."/>
            <person name="Cronin A."/>
            <person name="Davies R.M."/>
            <person name="Doggett J."/>
            <person name="Djikeng A."/>
            <person name="Feldblyum T."/>
            <person name="Field M.C."/>
            <person name="Fraser A."/>
            <person name="Goodhead I."/>
            <person name="Hance Z."/>
            <person name="Harper D."/>
            <person name="Harris B.R."/>
            <person name="Hauser H."/>
            <person name="Hostetler J."/>
            <person name="Ivens A."/>
            <person name="Jagels K."/>
            <person name="Johnson D."/>
            <person name="Johnson J."/>
            <person name="Jones K."/>
            <person name="Kerhornou A.X."/>
            <person name="Koo H."/>
            <person name="Larke N."/>
            <person name="Landfear S."/>
            <person name="Larkin C."/>
            <person name="Leech V."/>
            <person name="Line A."/>
            <person name="Lord A."/>
            <person name="Macleod A."/>
            <person name="Mooney P.J."/>
            <person name="Moule S."/>
            <person name="Martin D.M."/>
            <person name="Morgan G.W."/>
            <person name="Mungall K."/>
            <person name="Norbertczak H."/>
            <person name="Ormond D."/>
            <person name="Pai G."/>
            <person name="Peacock C.S."/>
            <person name="Peterson J."/>
            <person name="Quail M.A."/>
            <person name="Rabbinowitsch E."/>
            <person name="Rajandream M.A."/>
            <person name="Reitter C."/>
            <person name="Salzberg S.L."/>
            <person name="Sanders M."/>
            <person name="Schobel S."/>
            <person name="Sharp S."/>
            <person name="Simmonds M."/>
            <person name="Simpson A.J."/>
            <person name="Tallon L."/>
            <person name="Turner C.M."/>
            <person name="Tait A."/>
            <person name="Tivey A.R."/>
            <person name="Van Aken S."/>
            <person name="Walker D."/>
            <person name="Wanless D."/>
            <person name="Wang S."/>
            <person name="White B."/>
            <person name="White O."/>
            <person name="Whitehead S."/>
            <person name="Woodward J."/>
            <person name="Wortman J."/>
            <person name="Adams M.D."/>
            <person name="Embley T.M."/>
            <person name="Gull K."/>
            <person name="Ullu E."/>
            <person name="Barry J.D."/>
            <person name="Fairlamb A.H."/>
            <person name="Opperdoes F."/>
            <person name="Barrell B.G."/>
            <person name="Donelson J.E."/>
            <person name="Hall N."/>
            <person name="Fraser C.M."/>
            <person name="Melville S.E."/>
            <person name="El-Sayed N.M."/>
        </authorList>
    </citation>
    <scope>NUCLEOTIDE SEQUENCE [LARGE SCALE GENOMIC DNA]</scope>
    <source>
        <strain evidence="2 3">927/4 GUTat10.1</strain>
    </source>
</reference>
<keyword evidence="1" id="KW-0732">Signal</keyword>
<dbReference type="KEGG" id="tbr:Tb09.211.1340"/>
<accession>Q38E21</accession>